<evidence type="ECO:0000256" key="2">
    <source>
        <dbReference type="ARBA" id="ARBA00009522"/>
    </source>
</evidence>
<comment type="caution">
    <text evidence="9">The sequence shown here is derived from an EMBL/GenBank/DDBJ whole genome shotgun (WGS) entry which is preliminary data.</text>
</comment>
<name>A0AA88IF47_ARTSF</name>
<comment type="similarity">
    <text evidence="2 8">Belongs to the TTC30/dfy-1/fleer family.</text>
</comment>
<comment type="subcellular location">
    <subcellularLocation>
        <location evidence="1 8">Cell projection</location>
        <location evidence="1 8">Cilium</location>
    </subcellularLocation>
</comment>
<keyword evidence="4 8" id="KW-0970">Cilium biogenesis/degradation</keyword>
<dbReference type="InterPro" id="IPR019734">
    <property type="entry name" value="TPR_rpt"/>
</dbReference>
<accession>A0AA88IF47</accession>
<dbReference type="GO" id="GO:0005879">
    <property type="term" value="C:axonemal microtubule"/>
    <property type="evidence" value="ECO:0007669"/>
    <property type="project" value="UniProtKB-UniRule"/>
</dbReference>
<dbReference type="PANTHER" id="PTHR20931:SF0">
    <property type="entry name" value="TETRATRICOPEPTIDE REPEAT PROTEIN 30"/>
    <property type="match status" value="1"/>
</dbReference>
<organism evidence="9 10">
    <name type="scientific">Artemia franciscana</name>
    <name type="common">Brine shrimp</name>
    <name type="synonym">Artemia sanfranciscana</name>
    <dbReference type="NCBI Taxonomy" id="6661"/>
    <lineage>
        <taxon>Eukaryota</taxon>
        <taxon>Metazoa</taxon>
        <taxon>Ecdysozoa</taxon>
        <taxon>Arthropoda</taxon>
        <taxon>Crustacea</taxon>
        <taxon>Branchiopoda</taxon>
        <taxon>Anostraca</taxon>
        <taxon>Artemiidae</taxon>
        <taxon>Artemia</taxon>
    </lineage>
</organism>
<protein>
    <recommendedName>
        <fullName evidence="8">Tetratricopeptide repeat protein 30</fullName>
    </recommendedName>
</protein>
<reference evidence="9" key="1">
    <citation type="submission" date="2023-07" db="EMBL/GenBank/DDBJ databases">
        <title>Chromosome-level genome assembly of Artemia franciscana.</title>
        <authorList>
            <person name="Jo E."/>
        </authorList>
    </citation>
    <scope>NUCLEOTIDE SEQUENCE</scope>
    <source>
        <tissue evidence="9">Whole body</tissue>
    </source>
</reference>
<keyword evidence="7 8" id="KW-0966">Cell projection</keyword>
<dbReference type="InterPro" id="IPR039941">
    <property type="entry name" value="TT30"/>
</dbReference>
<evidence type="ECO:0000256" key="6">
    <source>
        <dbReference type="ARBA" id="ARBA00023069"/>
    </source>
</evidence>
<evidence type="ECO:0000256" key="7">
    <source>
        <dbReference type="ARBA" id="ARBA00023273"/>
    </source>
</evidence>
<dbReference type="InterPro" id="IPR011990">
    <property type="entry name" value="TPR-like_helical_dom_sf"/>
</dbReference>
<gene>
    <name evidence="9" type="ORF">QYM36_007723</name>
</gene>
<keyword evidence="5 8" id="KW-0802">TPR repeat</keyword>
<dbReference type="Gene3D" id="1.25.40.10">
    <property type="entry name" value="Tetratricopeptide repeat domain"/>
    <property type="match status" value="2"/>
</dbReference>
<evidence type="ECO:0000256" key="4">
    <source>
        <dbReference type="ARBA" id="ARBA00022794"/>
    </source>
</evidence>
<dbReference type="Pfam" id="PF13432">
    <property type="entry name" value="TPR_16"/>
    <property type="match status" value="1"/>
</dbReference>
<keyword evidence="6 8" id="KW-0969">Cilium</keyword>
<proteinExistence type="inferred from homology"/>
<dbReference type="Proteomes" id="UP001187531">
    <property type="component" value="Unassembled WGS sequence"/>
</dbReference>
<evidence type="ECO:0000256" key="5">
    <source>
        <dbReference type="ARBA" id="ARBA00022803"/>
    </source>
</evidence>
<sequence length="421" mass="48031">MLGGSYTKVVYTLIQEKNFQEVIRIAGRFLAENPRSRAALSLLGFCHYQLQDFQSSAECYKELHLLFPELPYYQLYQGQALAEGGFYDKALEICAKLSDKNEEDKLQLLAFIEYNRGNFRKCNSYVVKIKENWKKYYNLGCCHIQEGNFTEALTLLNIALNKAGGIPQIMYSIALCHYKLKDYTTALKYLGSIVELAIKIHPEFCVGLVVDSAGAVTNIENTLALHKSAIIESLNLKAACHYQMKSLNESKEALLDLPPREEHDLDSVTLHNQAILDVEFDAMESCNKLQFLTASGEPPESLSNLLLMLSKYENFDMAHTTFMQYQEQAQNILPKYLFDFFAAFLMQSSNKEQAYSKMSSLSGRVAENLRKIAGRVQDARRQKDESNVRKAIADYENSLEQFIPILMAQCRLLWITKIMRA</sequence>
<dbReference type="GO" id="GO:0042073">
    <property type="term" value="P:intraciliary transport"/>
    <property type="evidence" value="ECO:0007669"/>
    <property type="project" value="UniProtKB-UniRule"/>
</dbReference>
<dbReference type="EMBL" id="JAVRJZ010000001">
    <property type="protein sequence ID" value="KAK2726978.1"/>
    <property type="molecule type" value="Genomic_DNA"/>
</dbReference>
<dbReference type="SUPFAM" id="SSF48452">
    <property type="entry name" value="TPR-like"/>
    <property type="match status" value="1"/>
</dbReference>
<dbReference type="SMART" id="SM00028">
    <property type="entry name" value="TPR"/>
    <property type="match status" value="4"/>
</dbReference>
<evidence type="ECO:0000313" key="9">
    <source>
        <dbReference type="EMBL" id="KAK2726978.1"/>
    </source>
</evidence>
<keyword evidence="10" id="KW-1185">Reference proteome</keyword>
<evidence type="ECO:0000256" key="3">
    <source>
        <dbReference type="ARBA" id="ARBA00022737"/>
    </source>
</evidence>
<comment type="function">
    <text evidence="8">Required for polyglutamylation of axonemal tubulin. Plays a role in anterograde intraflagellar transport (IFT), the process by which cilia precursors are transported from the base of the cilium to the site of their incorporation at the tip.</text>
</comment>
<dbReference type="GO" id="GO:0120170">
    <property type="term" value="F:intraciliary transport particle B binding"/>
    <property type="evidence" value="ECO:0007669"/>
    <property type="project" value="TreeGrafter"/>
</dbReference>
<evidence type="ECO:0000313" key="10">
    <source>
        <dbReference type="Proteomes" id="UP001187531"/>
    </source>
</evidence>
<evidence type="ECO:0000256" key="8">
    <source>
        <dbReference type="RuleBase" id="RU367070"/>
    </source>
</evidence>
<dbReference type="GO" id="GO:0030992">
    <property type="term" value="C:intraciliary transport particle B"/>
    <property type="evidence" value="ECO:0007669"/>
    <property type="project" value="TreeGrafter"/>
</dbReference>
<dbReference type="PANTHER" id="PTHR20931">
    <property type="entry name" value="TETRATRICOPEPTIDE REPEAT PROTEIN 30"/>
    <property type="match status" value="1"/>
</dbReference>
<evidence type="ECO:0000256" key="1">
    <source>
        <dbReference type="ARBA" id="ARBA00004138"/>
    </source>
</evidence>
<dbReference type="AlphaFoldDB" id="A0AA88IF47"/>
<keyword evidence="3" id="KW-0677">Repeat</keyword>